<evidence type="ECO:0000259" key="1">
    <source>
        <dbReference type="Pfam" id="PF00535"/>
    </source>
</evidence>
<keyword evidence="2" id="KW-0808">Transferase</keyword>
<protein>
    <submittedName>
        <fullName evidence="2">Glycosyltransferase family 2 protein</fullName>
        <ecNumber evidence="2">2.4.-.-</ecNumber>
    </submittedName>
</protein>
<name>A0ABV3PW71_9HYPH</name>
<comment type="caution">
    <text evidence="2">The sequence shown here is derived from an EMBL/GenBank/DDBJ whole genome shotgun (WGS) entry which is preliminary data.</text>
</comment>
<dbReference type="Proteomes" id="UP001555786">
    <property type="component" value="Unassembled WGS sequence"/>
</dbReference>
<dbReference type="PANTHER" id="PTHR22916">
    <property type="entry name" value="GLYCOSYLTRANSFERASE"/>
    <property type="match status" value="1"/>
</dbReference>
<organism evidence="2 3">
    <name type="scientific">Labrys neptuniae</name>
    <dbReference type="NCBI Taxonomy" id="376174"/>
    <lineage>
        <taxon>Bacteria</taxon>
        <taxon>Pseudomonadati</taxon>
        <taxon>Pseudomonadota</taxon>
        <taxon>Alphaproteobacteria</taxon>
        <taxon>Hyphomicrobiales</taxon>
        <taxon>Xanthobacteraceae</taxon>
        <taxon>Labrys</taxon>
    </lineage>
</organism>
<gene>
    <name evidence="2" type="ORF">ABXS05_30315</name>
</gene>
<reference evidence="2 3" key="1">
    <citation type="submission" date="2024-07" db="EMBL/GenBank/DDBJ databases">
        <title>Description of Labrys sedimenti sp. nov., isolated from a diclofenac-degrading enrichment culture.</title>
        <authorList>
            <person name="Tancsics A."/>
            <person name="Csepanyi A."/>
        </authorList>
    </citation>
    <scope>NUCLEOTIDE SEQUENCE [LARGE SCALE GENOMIC DNA]</scope>
    <source>
        <strain evidence="2 3">LMG 23578</strain>
    </source>
</reference>
<evidence type="ECO:0000313" key="3">
    <source>
        <dbReference type="Proteomes" id="UP001555786"/>
    </source>
</evidence>
<dbReference type="EMBL" id="JBFNQD010000018">
    <property type="protein sequence ID" value="MEW9309879.1"/>
    <property type="molecule type" value="Genomic_DNA"/>
</dbReference>
<dbReference type="InterPro" id="IPR029044">
    <property type="entry name" value="Nucleotide-diphossugar_trans"/>
</dbReference>
<dbReference type="Pfam" id="PF00535">
    <property type="entry name" value="Glycos_transf_2"/>
    <property type="match status" value="1"/>
</dbReference>
<evidence type="ECO:0000313" key="2">
    <source>
        <dbReference type="EMBL" id="MEW9309879.1"/>
    </source>
</evidence>
<proteinExistence type="predicted"/>
<dbReference type="PANTHER" id="PTHR22916:SF56">
    <property type="entry name" value="GLYCOSYL TRANSFERASE"/>
    <property type="match status" value="1"/>
</dbReference>
<dbReference type="RefSeq" id="WP_367626462.1">
    <property type="nucleotide sequence ID" value="NZ_JBFNQD010000018.1"/>
</dbReference>
<dbReference type="CDD" id="cd00761">
    <property type="entry name" value="Glyco_tranf_GTA_type"/>
    <property type="match status" value="1"/>
</dbReference>
<dbReference type="GO" id="GO:0016757">
    <property type="term" value="F:glycosyltransferase activity"/>
    <property type="evidence" value="ECO:0007669"/>
    <property type="project" value="UniProtKB-KW"/>
</dbReference>
<feature type="domain" description="Glycosyltransferase 2-like" evidence="1">
    <location>
        <begin position="8"/>
        <end position="152"/>
    </location>
</feature>
<keyword evidence="2" id="KW-0328">Glycosyltransferase</keyword>
<accession>A0ABV3PW71</accession>
<dbReference type="SUPFAM" id="SSF53448">
    <property type="entry name" value="Nucleotide-diphospho-sugar transferases"/>
    <property type="match status" value="1"/>
</dbReference>
<sequence>MSSPKVIVGIPVFNGEGMISECLDCVVNQTYQNIEIRVYDNASTDRTASIVRDYANRDNRIKFIVRDINVGAAKNFMDLLHEADAPYFMWRAHDDLSSLNFIEELILAFTSKVDAKLAVSSVSTVRKDRPTQKTIPRPPTGGDLRQIKELLFDSHASWFYGLWETDALKRIFDYVHPRYPHPWASDHLAMYPVFLKREIVMAPKASFTQRIVLKESNKVLVRPSVAELFYLRKQFRRVCEHYIEESGFFGWKRMAIRFLTLFYVGKRVYKLRKLLLRGAREKLFSAFER</sequence>
<dbReference type="Gene3D" id="3.90.550.10">
    <property type="entry name" value="Spore Coat Polysaccharide Biosynthesis Protein SpsA, Chain A"/>
    <property type="match status" value="1"/>
</dbReference>
<keyword evidence="3" id="KW-1185">Reference proteome</keyword>
<dbReference type="InterPro" id="IPR001173">
    <property type="entry name" value="Glyco_trans_2-like"/>
</dbReference>
<dbReference type="EC" id="2.4.-.-" evidence="2"/>